<dbReference type="AlphaFoldDB" id="A0AAP0ZQG9"/>
<organism evidence="2 3">
    <name type="scientific">Xanthomonas oryzae</name>
    <dbReference type="NCBI Taxonomy" id="347"/>
    <lineage>
        <taxon>Bacteria</taxon>
        <taxon>Pseudomonadati</taxon>
        <taxon>Pseudomonadota</taxon>
        <taxon>Gammaproteobacteria</taxon>
        <taxon>Lysobacterales</taxon>
        <taxon>Lysobacteraceae</taxon>
        <taxon>Xanthomonas</taxon>
    </lineage>
</organism>
<feature type="compositionally biased region" description="Polar residues" evidence="1">
    <location>
        <begin position="55"/>
        <end position="64"/>
    </location>
</feature>
<dbReference type="Proteomes" id="UP000036790">
    <property type="component" value="Unassembled WGS sequence"/>
</dbReference>
<name>A0AAP0ZQG9_9XANT</name>
<protein>
    <submittedName>
        <fullName evidence="2">Short-chain dehydrogenase</fullName>
    </submittedName>
</protein>
<accession>A0AAP0ZQG9</accession>
<feature type="region of interest" description="Disordered" evidence="1">
    <location>
        <begin position="37"/>
        <end position="64"/>
    </location>
</feature>
<reference evidence="2 3" key="2">
    <citation type="submission" date="2015-09" db="EMBL/GenBank/DDBJ databases">
        <title>Draft genome sequence of Xanthomonas oryzae pv. USA str. X11-5A.</title>
        <authorList>
            <person name="Knight B.M."/>
            <person name="Roberts D.P."/>
            <person name="Lin D."/>
            <person name="Hari K."/>
            <person name="Fletcher J."/>
            <person name="Melcher U."/>
            <person name="Blagden T."/>
            <person name="Winegar R.A."/>
        </authorList>
    </citation>
    <scope>NUCLEOTIDE SEQUENCE [LARGE SCALE GENOMIC DNA]</scope>
    <source>
        <strain evidence="2 3">X11-5A</strain>
    </source>
</reference>
<dbReference type="EMBL" id="LHUJ01000027">
    <property type="protein sequence ID" value="KOR49455.1"/>
    <property type="molecule type" value="Genomic_DNA"/>
</dbReference>
<comment type="caution">
    <text evidence="2">The sequence shown here is derived from an EMBL/GenBank/DDBJ whole genome shotgun (WGS) entry which is preliminary data.</text>
</comment>
<sequence length="64" mass="7264">MPNLLTRALPLFARSAGRGHRKYLASLQQRGLIRPRQGRWEVVPPPHREDPHTLAGTQATTQRT</sequence>
<proteinExistence type="predicted"/>
<evidence type="ECO:0000313" key="3">
    <source>
        <dbReference type="Proteomes" id="UP000036790"/>
    </source>
</evidence>
<gene>
    <name evidence="2" type="ORF">ADT25_01460</name>
</gene>
<evidence type="ECO:0000313" key="2">
    <source>
        <dbReference type="EMBL" id="KOR49455.1"/>
    </source>
</evidence>
<reference evidence="2 3" key="1">
    <citation type="submission" date="2015-07" db="EMBL/GenBank/DDBJ databases">
        <authorList>
            <consortium name="Consortium for Microbial Forensics and Genomics (microFORGE)"/>
            <person name="Knight B.M."/>
            <person name="Roberts D.P."/>
            <person name="Lin D."/>
            <person name="Hari K."/>
            <person name="Fletcher J."/>
            <person name="Melcher U."/>
            <person name="Blagden T."/>
            <person name="Winegar R.A."/>
        </authorList>
    </citation>
    <scope>NUCLEOTIDE SEQUENCE [LARGE SCALE GENOMIC DNA]</scope>
    <source>
        <strain evidence="2 3">X11-5A</strain>
    </source>
</reference>
<evidence type="ECO:0000256" key="1">
    <source>
        <dbReference type="SAM" id="MobiDB-lite"/>
    </source>
</evidence>